<dbReference type="GO" id="GO:0055085">
    <property type="term" value="P:transmembrane transport"/>
    <property type="evidence" value="ECO:0007669"/>
    <property type="project" value="InterPro"/>
</dbReference>
<comment type="subcellular location">
    <subcellularLocation>
        <location evidence="1 7">Cell membrane</location>
        <topology evidence="1 7">Multi-pass membrane protein</topology>
    </subcellularLocation>
</comment>
<accession>A0A841PEL8</accession>
<evidence type="ECO:0000313" key="9">
    <source>
        <dbReference type="EMBL" id="MBB6413764.1"/>
    </source>
</evidence>
<protein>
    <submittedName>
        <fullName evidence="9">NitT/TauT family transport system permease protein</fullName>
    </submittedName>
</protein>
<dbReference type="InterPro" id="IPR035906">
    <property type="entry name" value="MetI-like_sf"/>
</dbReference>
<evidence type="ECO:0000259" key="8">
    <source>
        <dbReference type="PROSITE" id="PS50928"/>
    </source>
</evidence>
<keyword evidence="5 7" id="KW-1133">Transmembrane helix</keyword>
<keyword evidence="2 7" id="KW-0813">Transport</keyword>
<feature type="transmembrane region" description="Helical" evidence="7">
    <location>
        <begin position="68"/>
        <end position="95"/>
    </location>
</feature>
<comment type="similarity">
    <text evidence="7">Belongs to the binding-protein-dependent transport system permease family.</text>
</comment>
<evidence type="ECO:0000256" key="3">
    <source>
        <dbReference type="ARBA" id="ARBA00022475"/>
    </source>
</evidence>
<dbReference type="PROSITE" id="PS50928">
    <property type="entry name" value="ABC_TM1"/>
    <property type="match status" value="1"/>
</dbReference>
<feature type="transmembrane region" description="Helical" evidence="7">
    <location>
        <begin position="138"/>
        <end position="160"/>
    </location>
</feature>
<reference evidence="9 10" key="1">
    <citation type="submission" date="2020-08" db="EMBL/GenBank/DDBJ databases">
        <title>Genomic Encyclopedia of Type Strains, Phase IV (KMG-IV): sequencing the most valuable type-strain genomes for metagenomic binning, comparative biology and taxonomic classification.</title>
        <authorList>
            <person name="Goeker M."/>
        </authorList>
    </citation>
    <scope>NUCLEOTIDE SEQUENCE [LARGE SCALE GENOMIC DNA]</scope>
    <source>
        <strain evidence="9 10">DSM 100039</strain>
    </source>
</reference>
<name>A0A841PEL8_9HYPH</name>
<feature type="transmembrane region" description="Helical" evidence="7">
    <location>
        <begin position="107"/>
        <end position="132"/>
    </location>
</feature>
<evidence type="ECO:0000256" key="7">
    <source>
        <dbReference type="RuleBase" id="RU363032"/>
    </source>
</evidence>
<feature type="transmembrane region" description="Helical" evidence="7">
    <location>
        <begin position="23"/>
        <end position="46"/>
    </location>
</feature>
<sequence>MSNVFAETTRPPRPHLAKGIEQIVPPALILIAFVVAWEFSSVWFGIPKYLFPAPSDFIGKFVTDRSVIAYHFAATGYVAVVGFAAATLIAIPLGLAIASYSSLRRSLFPLIVFFEIIPKTITAPLLIVWFGFGFAPRIGLVVIMTFFPILVNSIAGFSSLNPRLHLITKSMGANSWQTFRFIRFPSAMPYIFSGMKIGMVYAVTACITAEFIGANEGLEVMILTASSYMDISLMFAGVIATAMLAMLLTGMLLGLEKAMMPWRRDQ</sequence>
<keyword evidence="4 7" id="KW-0812">Transmembrane</keyword>
<dbReference type="GO" id="GO:0005886">
    <property type="term" value="C:plasma membrane"/>
    <property type="evidence" value="ECO:0007669"/>
    <property type="project" value="UniProtKB-SubCell"/>
</dbReference>
<dbReference type="InterPro" id="IPR000515">
    <property type="entry name" value="MetI-like"/>
</dbReference>
<dbReference type="Pfam" id="PF00528">
    <property type="entry name" value="BPD_transp_1"/>
    <property type="match status" value="1"/>
</dbReference>
<evidence type="ECO:0000256" key="4">
    <source>
        <dbReference type="ARBA" id="ARBA00022692"/>
    </source>
</evidence>
<organism evidence="9 10">
    <name type="scientific">Mesorhizobium sangaii</name>
    <dbReference type="NCBI Taxonomy" id="505389"/>
    <lineage>
        <taxon>Bacteria</taxon>
        <taxon>Pseudomonadati</taxon>
        <taxon>Pseudomonadota</taxon>
        <taxon>Alphaproteobacteria</taxon>
        <taxon>Hyphomicrobiales</taxon>
        <taxon>Phyllobacteriaceae</taxon>
        <taxon>Mesorhizobium</taxon>
    </lineage>
</organism>
<keyword evidence="6 7" id="KW-0472">Membrane</keyword>
<keyword evidence="10" id="KW-1185">Reference proteome</keyword>
<gene>
    <name evidence="9" type="ORF">HNQ71_006473</name>
</gene>
<dbReference type="PANTHER" id="PTHR30151">
    <property type="entry name" value="ALKANE SULFONATE ABC TRANSPORTER-RELATED, MEMBRANE SUBUNIT"/>
    <property type="match status" value="1"/>
</dbReference>
<dbReference type="PANTHER" id="PTHR30151:SF20">
    <property type="entry name" value="ABC TRANSPORTER PERMEASE PROTEIN HI_0355-RELATED"/>
    <property type="match status" value="1"/>
</dbReference>
<dbReference type="SUPFAM" id="SSF161098">
    <property type="entry name" value="MetI-like"/>
    <property type="match status" value="1"/>
</dbReference>
<evidence type="ECO:0000256" key="2">
    <source>
        <dbReference type="ARBA" id="ARBA00022448"/>
    </source>
</evidence>
<feature type="domain" description="ABC transmembrane type-1" evidence="8">
    <location>
        <begin position="72"/>
        <end position="256"/>
    </location>
</feature>
<dbReference type="Gene3D" id="1.10.3720.10">
    <property type="entry name" value="MetI-like"/>
    <property type="match status" value="1"/>
</dbReference>
<proteinExistence type="inferred from homology"/>
<evidence type="ECO:0000256" key="5">
    <source>
        <dbReference type="ARBA" id="ARBA00022989"/>
    </source>
</evidence>
<dbReference type="EMBL" id="JACHEF010000009">
    <property type="protein sequence ID" value="MBB6413764.1"/>
    <property type="molecule type" value="Genomic_DNA"/>
</dbReference>
<evidence type="ECO:0000256" key="6">
    <source>
        <dbReference type="ARBA" id="ARBA00023136"/>
    </source>
</evidence>
<feature type="transmembrane region" description="Helical" evidence="7">
    <location>
        <begin position="190"/>
        <end position="213"/>
    </location>
</feature>
<keyword evidence="3" id="KW-1003">Cell membrane</keyword>
<dbReference type="CDD" id="cd06261">
    <property type="entry name" value="TM_PBP2"/>
    <property type="match status" value="1"/>
</dbReference>
<dbReference type="Proteomes" id="UP000556329">
    <property type="component" value="Unassembled WGS sequence"/>
</dbReference>
<evidence type="ECO:0000256" key="1">
    <source>
        <dbReference type="ARBA" id="ARBA00004651"/>
    </source>
</evidence>
<dbReference type="RefSeq" id="WP_184877858.1">
    <property type="nucleotide sequence ID" value="NZ_JACHEF010000009.1"/>
</dbReference>
<comment type="caution">
    <text evidence="9">The sequence shown here is derived from an EMBL/GenBank/DDBJ whole genome shotgun (WGS) entry which is preliminary data.</text>
</comment>
<dbReference type="AlphaFoldDB" id="A0A841PEL8"/>
<evidence type="ECO:0000313" key="10">
    <source>
        <dbReference type="Proteomes" id="UP000556329"/>
    </source>
</evidence>
<feature type="transmembrane region" description="Helical" evidence="7">
    <location>
        <begin position="233"/>
        <end position="255"/>
    </location>
</feature>